<name>A0A5N5TKY6_9CRUS</name>
<evidence type="ECO:0000256" key="4">
    <source>
        <dbReference type="SAM" id="Coils"/>
    </source>
</evidence>
<keyword evidence="2" id="KW-0963">Cytoplasm</keyword>
<feature type="region of interest" description="Disordered" evidence="5">
    <location>
        <begin position="1"/>
        <end position="36"/>
    </location>
</feature>
<dbReference type="InterPro" id="IPR043596">
    <property type="entry name" value="CFAP53/TCHP"/>
</dbReference>
<dbReference type="PANTHER" id="PTHR31183:SF2">
    <property type="entry name" value="TRICHOPLEIN KERATIN FILAMENT-BINDING PROTEIN"/>
    <property type="match status" value="1"/>
</dbReference>
<dbReference type="OrthoDB" id="6431598at2759"/>
<dbReference type="Proteomes" id="UP000326759">
    <property type="component" value="Unassembled WGS sequence"/>
</dbReference>
<feature type="compositionally biased region" description="Polar residues" evidence="5">
    <location>
        <begin position="15"/>
        <end position="27"/>
    </location>
</feature>
<proteinExistence type="predicted"/>
<evidence type="ECO:0000313" key="6">
    <source>
        <dbReference type="EMBL" id="KAB7506830.1"/>
    </source>
</evidence>
<dbReference type="EMBL" id="SEYY01000633">
    <property type="protein sequence ID" value="KAB7506830.1"/>
    <property type="molecule type" value="Genomic_DNA"/>
</dbReference>
<feature type="coiled-coil region" evidence="4">
    <location>
        <begin position="202"/>
        <end position="303"/>
    </location>
</feature>
<evidence type="ECO:0000256" key="2">
    <source>
        <dbReference type="ARBA" id="ARBA00022490"/>
    </source>
</evidence>
<sequence>MASMKQQVKTRNKSTARPQFRPTTSKNFGCPKKPISRPASAREIFESCNQKKNEEAWKMEEKLSISNDMKKREWEAKFYTNLAFKKRDSTIVDWKEEKEKESKLNERREKLRKLFAEENKMYEEERGAKLKRSKTSTKDLTDPEIELLRRRLQELKRQNEEERKKLAEKLSYEAWRQNNSEFRQAQSERLSRFIQDTWDDQIKWREKEREAKEEERRKYELEMKEKRRMEEEEERKKVELIKEQKLRWRTQLENQIEEFRKREEEEKEMFKKEILLEKERLRLQKISQKREKFVEERKRKNLELFWARQCQLKLKQKSSCIQEELLNEEAILEDIFRATNEQKALHDQRVESLKYEKEELVSSIEDSQKEIKKKEKEIKNKNEGTRKLPLETSCRSSRDIRRQELLMDRSIDDRHKEIARLEEEMRKLWMESYNPPLGFVVRHGNILLKRNMEGKKLNGDKPKNITCNTLVIGSQNILYFYNLI</sequence>
<comment type="subcellular location">
    <subcellularLocation>
        <location evidence="1">Cytoplasm</location>
        <location evidence="1">Cytoskeleton</location>
    </subcellularLocation>
</comment>
<dbReference type="GO" id="GO:0045095">
    <property type="term" value="C:keratin filament"/>
    <property type="evidence" value="ECO:0007669"/>
    <property type="project" value="TreeGrafter"/>
</dbReference>
<gene>
    <name evidence="6" type="primary">tchp</name>
    <name evidence="6" type="ORF">Anas_04145</name>
</gene>
<reference evidence="6 7" key="1">
    <citation type="journal article" date="2019" name="PLoS Biol.">
        <title>Sex chromosomes control vertical transmission of feminizing Wolbachia symbionts in an isopod.</title>
        <authorList>
            <person name="Becking T."/>
            <person name="Chebbi M.A."/>
            <person name="Giraud I."/>
            <person name="Moumen B."/>
            <person name="Laverre T."/>
            <person name="Caubet Y."/>
            <person name="Peccoud J."/>
            <person name="Gilbert C."/>
            <person name="Cordaux R."/>
        </authorList>
    </citation>
    <scope>NUCLEOTIDE SEQUENCE [LARGE SCALE GENOMIC DNA]</scope>
    <source>
        <strain evidence="6">ANa2</strain>
        <tissue evidence="6">Whole body excluding digestive tract and cuticle</tissue>
    </source>
</reference>
<evidence type="ECO:0000256" key="1">
    <source>
        <dbReference type="ARBA" id="ARBA00004245"/>
    </source>
</evidence>
<organism evidence="6 7">
    <name type="scientific">Armadillidium nasatum</name>
    <dbReference type="NCBI Taxonomy" id="96803"/>
    <lineage>
        <taxon>Eukaryota</taxon>
        <taxon>Metazoa</taxon>
        <taxon>Ecdysozoa</taxon>
        <taxon>Arthropoda</taxon>
        <taxon>Crustacea</taxon>
        <taxon>Multicrustacea</taxon>
        <taxon>Malacostraca</taxon>
        <taxon>Eumalacostraca</taxon>
        <taxon>Peracarida</taxon>
        <taxon>Isopoda</taxon>
        <taxon>Oniscidea</taxon>
        <taxon>Crinocheta</taxon>
        <taxon>Armadillidiidae</taxon>
        <taxon>Armadillidium</taxon>
    </lineage>
</organism>
<feature type="coiled-coil region" evidence="4">
    <location>
        <begin position="350"/>
        <end position="384"/>
    </location>
</feature>
<evidence type="ECO:0000256" key="5">
    <source>
        <dbReference type="SAM" id="MobiDB-lite"/>
    </source>
</evidence>
<accession>A0A5N5TKY6</accession>
<dbReference type="AlphaFoldDB" id="A0A5N5TKY6"/>
<evidence type="ECO:0000313" key="7">
    <source>
        <dbReference type="Proteomes" id="UP000326759"/>
    </source>
</evidence>
<keyword evidence="4" id="KW-0175">Coiled coil</keyword>
<keyword evidence="3" id="KW-0206">Cytoskeleton</keyword>
<protein>
    <submittedName>
        <fullName evidence="6">Trichoplein keratin filament-binding protein</fullName>
    </submittedName>
</protein>
<dbReference type="PANTHER" id="PTHR31183">
    <property type="entry name" value="TRICHOPLEIN KERATIN FILAMENT-BINDING PROTEIN FAMILY MEMBER"/>
    <property type="match status" value="1"/>
</dbReference>
<feature type="coiled-coil region" evidence="4">
    <location>
        <begin position="145"/>
        <end position="172"/>
    </location>
</feature>
<dbReference type="GO" id="GO:0006915">
    <property type="term" value="P:apoptotic process"/>
    <property type="evidence" value="ECO:0007669"/>
    <property type="project" value="TreeGrafter"/>
</dbReference>
<keyword evidence="6" id="KW-0416">Keratin</keyword>
<comment type="caution">
    <text evidence="6">The sequence shown here is derived from an EMBL/GenBank/DDBJ whole genome shotgun (WGS) entry which is preliminary data.</text>
</comment>
<evidence type="ECO:0000256" key="3">
    <source>
        <dbReference type="ARBA" id="ARBA00023212"/>
    </source>
</evidence>
<keyword evidence="7" id="KW-1185">Reference proteome</keyword>